<keyword evidence="2" id="KW-1185">Reference proteome</keyword>
<organism evidence="1 2">
    <name type="scientific">Danaus chrysippus</name>
    <name type="common">African queen</name>
    <dbReference type="NCBI Taxonomy" id="151541"/>
    <lineage>
        <taxon>Eukaryota</taxon>
        <taxon>Metazoa</taxon>
        <taxon>Ecdysozoa</taxon>
        <taxon>Arthropoda</taxon>
        <taxon>Hexapoda</taxon>
        <taxon>Insecta</taxon>
        <taxon>Pterygota</taxon>
        <taxon>Neoptera</taxon>
        <taxon>Endopterygota</taxon>
        <taxon>Lepidoptera</taxon>
        <taxon>Glossata</taxon>
        <taxon>Ditrysia</taxon>
        <taxon>Papilionoidea</taxon>
        <taxon>Nymphalidae</taxon>
        <taxon>Danainae</taxon>
        <taxon>Danaini</taxon>
        <taxon>Danaina</taxon>
        <taxon>Danaus</taxon>
        <taxon>Anosia</taxon>
    </lineage>
</organism>
<reference evidence="1" key="1">
    <citation type="submission" date="2021-09" db="EMBL/GenBank/DDBJ databases">
        <authorList>
            <person name="Martin H S."/>
        </authorList>
    </citation>
    <scope>NUCLEOTIDE SEQUENCE</scope>
</reference>
<evidence type="ECO:0000313" key="1">
    <source>
        <dbReference type="EMBL" id="CAG9565402.1"/>
    </source>
</evidence>
<sequence length="68" mass="7629">MQNKISGASCRRVDVGPCLMFAPRVTHQSCHDRAGERTAYPVTFHKQKFKFGTAEGFYLNIRRAGVIA</sequence>
<dbReference type="AlphaFoldDB" id="A0A8J2QLL9"/>
<proteinExistence type="predicted"/>
<accession>A0A8J2QLL9</accession>
<name>A0A8J2QLL9_9NEOP</name>
<gene>
    <name evidence="1" type="ORF">DCHRY22_LOCUS6249</name>
</gene>
<comment type="caution">
    <text evidence="1">The sequence shown here is derived from an EMBL/GenBank/DDBJ whole genome shotgun (WGS) entry which is preliminary data.</text>
</comment>
<evidence type="ECO:0000313" key="2">
    <source>
        <dbReference type="Proteomes" id="UP000789524"/>
    </source>
</evidence>
<dbReference type="EMBL" id="CAKASE010000053">
    <property type="protein sequence ID" value="CAG9565402.1"/>
    <property type="molecule type" value="Genomic_DNA"/>
</dbReference>
<dbReference type="Proteomes" id="UP000789524">
    <property type="component" value="Unassembled WGS sequence"/>
</dbReference>
<protein>
    <submittedName>
        <fullName evidence="1">(African queen) hypothetical protein</fullName>
    </submittedName>
</protein>